<keyword evidence="1" id="KW-0175">Coiled coil</keyword>
<reference evidence="3 4" key="1">
    <citation type="journal article" date="2023" name="Plants (Basel)">
        <title>Bridging the Gap: Combining Genomics and Transcriptomics Approaches to Understand Stylosanthes scabra, an Orphan Legume from the Brazilian Caatinga.</title>
        <authorList>
            <person name="Ferreira-Neto J.R.C."/>
            <person name="da Silva M.D."/>
            <person name="Binneck E."/>
            <person name="de Melo N.F."/>
            <person name="da Silva R.H."/>
            <person name="de Melo A.L.T.M."/>
            <person name="Pandolfi V."/>
            <person name="Bustamante F.O."/>
            <person name="Brasileiro-Vidal A.C."/>
            <person name="Benko-Iseppon A.M."/>
        </authorList>
    </citation>
    <scope>NUCLEOTIDE SEQUENCE [LARGE SCALE GENOMIC DNA]</scope>
    <source>
        <tissue evidence="3">Leaves</tissue>
    </source>
</reference>
<organism evidence="3 4">
    <name type="scientific">Stylosanthes scabra</name>
    <dbReference type="NCBI Taxonomy" id="79078"/>
    <lineage>
        <taxon>Eukaryota</taxon>
        <taxon>Viridiplantae</taxon>
        <taxon>Streptophyta</taxon>
        <taxon>Embryophyta</taxon>
        <taxon>Tracheophyta</taxon>
        <taxon>Spermatophyta</taxon>
        <taxon>Magnoliopsida</taxon>
        <taxon>eudicotyledons</taxon>
        <taxon>Gunneridae</taxon>
        <taxon>Pentapetalae</taxon>
        <taxon>rosids</taxon>
        <taxon>fabids</taxon>
        <taxon>Fabales</taxon>
        <taxon>Fabaceae</taxon>
        <taxon>Papilionoideae</taxon>
        <taxon>50 kb inversion clade</taxon>
        <taxon>dalbergioids sensu lato</taxon>
        <taxon>Dalbergieae</taxon>
        <taxon>Pterocarpus clade</taxon>
        <taxon>Stylosanthes</taxon>
    </lineage>
</organism>
<sequence>MEDSGMEGDYVLEAAGPSDQVPFRANEGGPHFLWVYQEYFTRLGARLPFSEFQKEVMARCRVAASQLHLNGWGFILTFEKVCLHYGFRPTIRLFFYIYDVLFSPTGKGYVSFRAHQGRKLLGAYEESIQEFKSHYFKVLAAPGKRVFWLDEEGDSFSWVYWNPEVKDFTVFNLDPLEMAACDFLLSLPAGLPKKKNEFSCRWILDHSDVEVGKFLDNLLSVKMKQTKLERMMTMLADPTKMAPQTILAVKKTSRSAQVPASSEKSAGTSAQGPSSTSGVPKAKKDTSKRKRPEVVTLEGEDGLREDRVADLKRKKRKQVELGEDELCDRVVGKDVAWEHEVNPLDLAFPNDYDYKKALDARLTTASIREPLLTMPPDQLLGTSWRLSCQSLLVFRAKEEKELLAAQDQIAILRVERDLAMAYLPLKEKVDTLTDQFTVKEGERQSALERVSKLEEDIKVLETQLKSCRSALYHEQKRAEVAKKRVEDLTFSLHKSQFDLGVDLSAITLESRWDPKGRRIYVPEHSLEIDPVAKELPPVEVSVPETTPETNQPEAAEQVLEPVVKVGEGGECPT</sequence>
<protein>
    <recommendedName>
        <fullName evidence="5">Transposase (Putative), gypsy type</fullName>
    </recommendedName>
</protein>
<feature type="region of interest" description="Disordered" evidence="2">
    <location>
        <begin position="250"/>
        <end position="299"/>
    </location>
</feature>
<gene>
    <name evidence="3" type="ORF">PIB30_002572</name>
</gene>
<accession>A0ABU6Z3U0</accession>
<proteinExistence type="predicted"/>
<name>A0ABU6Z3U0_9FABA</name>
<keyword evidence="4" id="KW-1185">Reference proteome</keyword>
<feature type="coiled-coil region" evidence="1">
    <location>
        <begin position="443"/>
        <end position="470"/>
    </location>
</feature>
<dbReference type="Proteomes" id="UP001341840">
    <property type="component" value="Unassembled WGS sequence"/>
</dbReference>
<evidence type="ECO:0000313" key="4">
    <source>
        <dbReference type="Proteomes" id="UP001341840"/>
    </source>
</evidence>
<evidence type="ECO:0000313" key="3">
    <source>
        <dbReference type="EMBL" id="MED6215883.1"/>
    </source>
</evidence>
<evidence type="ECO:0008006" key="5">
    <source>
        <dbReference type="Google" id="ProtNLM"/>
    </source>
</evidence>
<dbReference type="EMBL" id="JASCZI010271865">
    <property type="protein sequence ID" value="MED6215883.1"/>
    <property type="molecule type" value="Genomic_DNA"/>
</dbReference>
<evidence type="ECO:0000256" key="1">
    <source>
        <dbReference type="SAM" id="Coils"/>
    </source>
</evidence>
<comment type="caution">
    <text evidence="3">The sequence shown here is derived from an EMBL/GenBank/DDBJ whole genome shotgun (WGS) entry which is preliminary data.</text>
</comment>
<feature type="compositionally biased region" description="Polar residues" evidence="2">
    <location>
        <begin position="254"/>
        <end position="278"/>
    </location>
</feature>
<evidence type="ECO:0000256" key="2">
    <source>
        <dbReference type="SAM" id="MobiDB-lite"/>
    </source>
</evidence>